<keyword evidence="5 6" id="KW-0408">Iron</keyword>
<organism evidence="9 10">
    <name type="scientific">Lysobacter auxotrophicus</name>
    <dbReference type="NCBI Taxonomy" id="2992573"/>
    <lineage>
        <taxon>Bacteria</taxon>
        <taxon>Pseudomonadati</taxon>
        <taxon>Pseudomonadota</taxon>
        <taxon>Gammaproteobacteria</taxon>
        <taxon>Lysobacterales</taxon>
        <taxon>Lysobacteraceae</taxon>
        <taxon>Lysobacter</taxon>
    </lineage>
</organism>
<keyword evidence="3 6" id="KW-0479">Metal-binding</keyword>
<proteinExistence type="predicted"/>
<dbReference type="InterPro" id="IPR050597">
    <property type="entry name" value="Cytochrome_c_Oxidase_Subunit"/>
</dbReference>
<dbReference type="Gene3D" id="1.10.760.10">
    <property type="entry name" value="Cytochrome c-like domain"/>
    <property type="match status" value="1"/>
</dbReference>
<evidence type="ECO:0000256" key="1">
    <source>
        <dbReference type="ARBA" id="ARBA00022448"/>
    </source>
</evidence>
<dbReference type="Pfam" id="PF13442">
    <property type="entry name" value="Cytochrome_CBB3"/>
    <property type="match status" value="1"/>
</dbReference>
<accession>A0ABM8DD11</accession>
<evidence type="ECO:0000313" key="10">
    <source>
        <dbReference type="Proteomes" id="UP001317822"/>
    </source>
</evidence>
<dbReference type="InterPro" id="IPR009056">
    <property type="entry name" value="Cyt_c-like_dom"/>
</dbReference>
<keyword evidence="10" id="KW-1185">Reference proteome</keyword>
<feature type="domain" description="Cytochrome c" evidence="8">
    <location>
        <begin position="68"/>
        <end position="146"/>
    </location>
</feature>
<evidence type="ECO:0000256" key="3">
    <source>
        <dbReference type="ARBA" id="ARBA00022723"/>
    </source>
</evidence>
<evidence type="ECO:0000256" key="4">
    <source>
        <dbReference type="ARBA" id="ARBA00022982"/>
    </source>
</evidence>
<dbReference type="InterPro" id="IPR008168">
    <property type="entry name" value="Cyt_C_IC"/>
</dbReference>
<dbReference type="InterPro" id="IPR036909">
    <property type="entry name" value="Cyt_c-like_dom_sf"/>
</dbReference>
<dbReference type="EMBL" id="AP027041">
    <property type="protein sequence ID" value="BDU16425.1"/>
    <property type="molecule type" value="Genomic_DNA"/>
</dbReference>
<evidence type="ECO:0000256" key="6">
    <source>
        <dbReference type="PROSITE-ProRule" id="PRU00433"/>
    </source>
</evidence>
<dbReference type="SUPFAM" id="SSF46626">
    <property type="entry name" value="Cytochrome c"/>
    <property type="match status" value="1"/>
</dbReference>
<dbReference type="RefSeq" id="WP_281781809.1">
    <property type="nucleotide sequence ID" value="NZ_AP027041.1"/>
</dbReference>
<name>A0ABM8DD11_9GAMM</name>
<evidence type="ECO:0000256" key="5">
    <source>
        <dbReference type="ARBA" id="ARBA00023004"/>
    </source>
</evidence>
<keyword evidence="4" id="KW-0249">Electron transport</keyword>
<evidence type="ECO:0000256" key="7">
    <source>
        <dbReference type="SAM" id="MobiDB-lite"/>
    </source>
</evidence>
<protein>
    <submittedName>
        <fullName evidence="9">Cytochrome c</fullName>
    </submittedName>
</protein>
<evidence type="ECO:0000313" key="9">
    <source>
        <dbReference type="EMBL" id="BDU16425.1"/>
    </source>
</evidence>
<gene>
    <name evidence="9" type="ORF">LA521A_16260</name>
</gene>
<sequence>MSSRCRVELVALVTAMALIASGCDRERRAYHQAPEGTNPGPALTDFQPGSPQPKVASAIGQQYQQNAYHITQGGRLYRWFNCNGCHNNGGGGIGPALMDDQWRYGGSIDQIHSSIIEGRPNGMPAWHGKLTDMQAWQIAAYVRAMSGNVSKAAAPSRREGLAATPPFTQVPEQPPRGSEASAQSPPPQ</sequence>
<dbReference type="PANTHER" id="PTHR33751:SF1">
    <property type="entry name" value="CBB3-TYPE CYTOCHROME C OXIDASE SUBUNIT FIXP"/>
    <property type="match status" value="1"/>
</dbReference>
<dbReference type="PROSITE" id="PS51257">
    <property type="entry name" value="PROKAR_LIPOPROTEIN"/>
    <property type="match status" value="1"/>
</dbReference>
<dbReference type="PRINTS" id="PR00605">
    <property type="entry name" value="CYTCHROMECIC"/>
</dbReference>
<keyword evidence="2 6" id="KW-0349">Heme</keyword>
<dbReference type="Proteomes" id="UP001317822">
    <property type="component" value="Chromosome"/>
</dbReference>
<dbReference type="PROSITE" id="PS51007">
    <property type="entry name" value="CYTC"/>
    <property type="match status" value="1"/>
</dbReference>
<keyword evidence="1" id="KW-0813">Transport</keyword>
<reference evidence="9 10" key="1">
    <citation type="journal article" date="2023" name="Int. J. Syst. Evol. Microbiol.">
        <title>Physiological and genomic analyses of cobalamin (vitamin B12)-auxotrophy of Lysobacter auxotrophicus sp. nov., a methionine-auxotrophic chitinolytic bacterium isolated from chitin-treated soil.</title>
        <authorList>
            <person name="Saito A."/>
            <person name="Dohra H."/>
            <person name="Hamada M."/>
            <person name="Moriuchi R."/>
            <person name="Kotsuchibashi Y."/>
            <person name="Mori K."/>
        </authorList>
    </citation>
    <scope>NUCLEOTIDE SEQUENCE [LARGE SCALE GENOMIC DNA]</scope>
    <source>
        <strain evidence="9 10">5-21a</strain>
    </source>
</reference>
<feature type="region of interest" description="Disordered" evidence="7">
    <location>
        <begin position="31"/>
        <end position="51"/>
    </location>
</feature>
<dbReference type="PANTHER" id="PTHR33751">
    <property type="entry name" value="CBB3-TYPE CYTOCHROME C OXIDASE SUBUNIT FIXP"/>
    <property type="match status" value="1"/>
</dbReference>
<feature type="region of interest" description="Disordered" evidence="7">
    <location>
        <begin position="152"/>
        <end position="188"/>
    </location>
</feature>
<evidence type="ECO:0000259" key="8">
    <source>
        <dbReference type="PROSITE" id="PS51007"/>
    </source>
</evidence>
<evidence type="ECO:0000256" key="2">
    <source>
        <dbReference type="ARBA" id="ARBA00022617"/>
    </source>
</evidence>